<feature type="domain" description="Glucosyltransferase 3-like N-terminal" evidence="2">
    <location>
        <begin position="3"/>
        <end position="153"/>
    </location>
</feature>
<evidence type="ECO:0000256" key="1">
    <source>
        <dbReference type="ARBA" id="ARBA00022679"/>
    </source>
</evidence>
<evidence type="ECO:0000313" key="6">
    <source>
        <dbReference type="Proteomes" id="UP000305165"/>
    </source>
</evidence>
<dbReference type="Gene3D" id="3.40.50.2000">
    <property type="entry name" value="Glycogen Phosphorylase B"/>
    <property type="match status" value="2"/>
</dbReference>
<accession>A0A4T2GNQ9</accession>
<sequence>MKKYQVVENYGSLQHAGSKATNDCSEILSREGFGSLPVRWLSERSNVVSKVLRQLHSLIIWSNLYAKVETDSVLVLQHPFRRKQYGRFSVLKKLKEKKNVKIISIIHDVELIRNIFSLDFYQEEMNQMIQFAHKIIVHNEVMKEWFIQYGVKPEQLEVLEIFDYLIEDSSNKEVGFSKNVYIAGNLSKEKSPYVYQMGELATVHVKLMGINYEKKNQDENVDYLGSFAPDDVPNHLTNGFGLVWDGDSLDTCSGPTGNYLRYNNPHKLSLYLASGIPVIVWSESAEAKFVVDNGLGLTVSSLRELENSLVSLTEEEYKQFLTNVQKVSENLKSGQYLKDAIGRSIK</sequence>
<name>A0A4T2GNQ9_STRSU</name>
<gene>
    <name evidence="5" type="ORF">FAJ39_00275</name>
    <name evidence="4" type="ORF">FAJ39_04315</name>
</gene>
<dbReference type="SUPFAM" id="SSF53756">
    <property type="entry name" value="UDP-Glycosyltransferase/glycogen phosphorylase"/>
    <property type="match status" value="1"/>
</dbReference>
<dbReference type="Proteomes" id="UP000305165">
    <property type="component" value="Unassembled WGS sequence"/>
</dbReference>
<dbReference type="AlphaFoldDB" id="A0A4T2GNQ9"/>
<evidence type="ECO:0000259" key="2">
    <source>
        <dbReference type="Pfam" id="PF26334"/>
    </source>
</evidence>
<dbReference type="InterPro" id="IPR058591">
    <property type="entry name" value="Gtf3_N"/>
</dbReference>
<feature type="domain" description="Glucosyltransferase 3-like C-terminal" evidence="3">
    <location>
        <begin position="180"/>
        <end position="341"/>
    </location>
</feature>
<dbReference type="GO" id="GO:0016740">
    <property type="term" value="F:transferase activity"/>
    <property type="evidence" value="ECO:0007669"/>
    <property type="project" value="UniProtKB-KW"/>
</dbReference>
<protein>
    <submittedName>
        <fullName evidence="5">Glycosyl transferase</fullName>
    </submittedName>
</protein>
<dbReference type="EMBL" id="SSXO01000001">
    <property type="protein sequence ID" value="TII00809.1"/>
    <property type="molecule type" value="Genomic_DNA"/>
</dbReference>
<evidence type="ECO:0000313" key="4">
    <source>
        <dbReference type="EMBL" id="TII00295.1"/>
    </source>
</evidence>
<dbReference type="Pfam" id="PF26334">
    <property type="entry name" value="Gtf3_N"/>
    <property type="match status" value="1"/>
</dbReference>
<reference evidence="5 6" key="1">
    <citation type="submission" date="2019-04" db="EMBL/GenBank/DDBJ databases">
        <title>Genome analysis of Streptococcus suis strain WUSS424.</title>
        <authorList>
            <person name="Chen H."/>
            <person name="Gao X."/>
            <person name="Wu Z."/>
        </authorList>
    </citation>
    <scope>NUCLEOTIDE SEQUENCE [LARGE SCALE GENOMIC DNA]</scope>
    <source>
        <strain evidence="5 6">WUSS424</strain>
    </source>
</reference>
<evidence type="ECO:0000313" key="5">
    <source>
        <dbReference type="EMBL" id="TII00809.1"/>
    </source>
</evidence>
<dbReference type="OrthoDB" id="9790931at2"/>
<dbReference type="Pfam" id="PF26337">
    <property type="entry name" value="Gtf3_C"/>
    <property type="match status" value="1"/>
</dbReference>
<dbReference type="PIRSF" id="PIRSF007023">
    <property type="entry name" value="UDP-Galf_transf"/>
    <property type="match status" value="1"/>
</dbReference>
<dbReference type="EMBL" id="SSXO01000002">
    <property type="protein sequence ID" value="TII00295.1"/>
    <property type="molecule type" value="Genomic_DNA"/>
</dbReference>
<proteinExistence type="predicted"/>
<evidence type="ECO:0000259" key="3">
    <source>
        <dbReference type="Pfam" id="PF26337"/>
    </source>
</evidence>
<keyword evidence="1 5" id="KW-0808">Transferase</keyword>
<dbReference type="InterPro" id="IPR058592">
    <property type="entry name" value="Gtf3_C"/>
</dbReference>
<organism evidence="5 6">
    <name type="scientific">Streptococcus suis</name>
    <dbReference type="NCBI Taxonomy" id="1307"/>
    <lineage>
        <taxon>Bacteria</taxon>
        <taxon>Bacillati</taxon>
        <taxon>Bacillota</taxon>
        <taxon>Bacilli</taxon>
        <taxon>Lactobacillales</taxon>
        <taxon>Streptococcaceae</taxon>
        <taxon>Streptococcus</taxon>
    </lineage>
</organism>
<comment type="caution">
    <text evidence="5">The sequence shown here is derived from an EMBL/GenBank/DDBJ whole genome shotgun (WGS) entry which is preliminary data.</text>
</comment>